<dbReference type="AlphaFoldDB" id="A0A2H0VLY5"/>
<name>A0A2H0VLY5_9BACT</name>
<gene>
    <name evidence="1" type="ORF">COT86_00255</name>
</gene>
<sequence length="372" mass="40103">MFFPKHRSFRPVQVVFPKPCEPGYRPRRPQVKKIYAILVSFSLLIGACAPVDFSKPLIEWPQVCDVTTGVCYEVVIMEKPGVPGAMPGTQYITEYIPVAPLSSQETLDSLATIGYTPFDQIIMMVLPSSWTKEDGTTVDIQMAGGAAIATMAKSDPRLCTAIGMHVIEKIGGQISWPIMIAAFDGLANNTIAPDVIRIGGGKTVVQFVFQNTKWILLFADSSSPTVLVPVVGNMLGKFAGATKALPLLGQGQALGVMAEISYFFKCVKNSWPKNAEEAEQARRDHNSAYNKRKVRAVPDDFPMPLPIRDASGNMTTVMVQVSVGDFSNMEALELDVLIGLGVIALAVTTPLPELALAGGGAGTLQWASQFAH</sequence>
<reference evidence="2" key="1">
    <citation type="submission" date="2017-09" db="EMBL/GenBank/DDBJ databases">
        <title>Depth-based differentiation of microbial function through sediment-hosted aquifers and enrichment of novel symbionts in the deep terrestrial subsurface.</title>
        <authorList>
            <person name="Probst A.J."/>
            <person name="Ladd B."/>
            <person name="Jarett J.K."/>
            <person name="Geller-Mcgrath D.E."/>
            <person name="Sieber C.M.K."/>
            <person name="Emerson J.B."/>
            <person name="Anantharaman K."/>
            <person name="Thomas B.C."/>
            <person name="Malmstrom R."/>
            <person name="Stieglmeier M."/>
            <person name="Klingl A."/>
            <person name="Woyke T."/>
            <person name="Ryan C.M."/>
            <person name="Banfield J.F."/>
        </authorList>
    </citation>
    <scope>NUCLEOTIDE SEQUENCE [LARGE SCALE GENOMIC DNA]</scope>
</reference>
<evidence type="ECO:0000313" key="1">
    <source>
        <dbReference type="EMBL" id="PIS00118.1"/>
    </source>
</evidence>
<comment type="caution">
    <text evidence="1">The sequence shown here is derived from an EMBL/GenBank/DDBJ whole genome shotgun (WGS) entry which is preliminary data.</text>
</comment>
<protein>
    <submittedName>
        <fullName evidence="1">Uncharacterized protein</fullName>
    </submittedName>
</protein>
<proteinExistence type="predicted"/>
<evidence type="ECO:0000313" key="2">
    <source>
        <dbReference type="Proteomes" id="UP000230730"/>
    </source>
</evidence>
<dbReference type="Proteomes" id="UP000230730">
    <property type="component" value="Unassembled WGS sequence"/>
</dbReference>
<dbReference type="EMBL" id="PFAE01000003">
    <property type="protein sequence ID" value="PIS00118.1"/>
    <property type="molecule type" value="Genomic_DNA"/>
</dbReference>
<organism evidence="1 2">
    <name type="scientific">Candidatus Collierbacteria bacterium CG10_big_fil_rev_8_21_14_0_10_43_36</name>
    <dbReference type="NCBI Taxonomy" id="1974534"/>
    <lineage>
        <taxon>Bacteria</taxon>
        <taxon>Candidatus Collieribacteriota</taxon>
    </lineage>
</organism>
<accession>A0A2H0VLY5</accession>